<name>A0AAD6ICI4_PENCN</name>
<dbReference type="Proteomes" id="UP001219568">
    <property type="component" value="Unassembled WGS sequence"/>
</dbReference>
<dbReference type="EMBL" id="JAQJZL010000005">
    <property type="protein sequence ID" value="KAJ6041586.1"/>
    <property type="molecule type" value="Genomic_DNA"/>
</dbReference>
<evidence type="ECO:0000313" key="3">
    <source>
        <dbReference type="EMBL" id="KAJ6041586.1"/>
    </source>
</evidence>
<dbReference type="Pfam" id="PF13391">
    <property type="entry name" value="HNH_2"/>
    <property type="match status" value="1"/>
</dbReference>
<feature type="compositionally biased region" description="Acidic residues" evidence="1">
    <location>
        <begin position="153"/>
        <end position="175"/>
    </location>
</feature>
<organism evidence="3 4">
    <name type="scientific">Penicillium canescens</name>
    <dbReference type="NCBI Taxonomy" id="5083"/>
    <lineage>
        <taxon>Eukaryota</taxon>
        <taxon>Fungi</taxon>
        <taxon>Dikarya</taxon>
        <taxon>Ascomycota</taxon>
        <taxon>Pezizomycotina</taxon>
        <taxon>Eurotiomycetes</taxon>
        <taxon>Eurotiomycetidae</taxon>
        <taxon>Eurotiales</taxon>
        <taxon>Aspergillaceae</taxon>
        <taxon>Penicillium</taxon>
    </lineage>
</organism>
<accession>A0AAD6ICI4</accession>
<comment type="caution">
    <text evidence="3">The sequence shown here is derived from an EMBL/GenBank/DDBJ whole genome shotgun (WGS) entry which is preliminary data.</text>
</comment>
<evidence type="ECO:0000313" key="4">
    <source>
        <dbReference type="Proteomes" id="UP001219568"/>
    </source>
</evidence>
<feature type="region of interest" description="Disordered" evidence="1">
    <location>
        <begin position="125"/>
        <end position="179"/>
    </location>
</feature>
<reference evidence="3" key="1">
    <citation type="journal article" date="2023" name="IMA Fungus">
        <title>Comparative genomic study of the Penicillium genus elucidates a diverse pangenome and 15 lateral gene transfer events.</title>
        <authorList>
            <person name="Petersen C."/>
            <person name="Sorensen T."/>
            <person name="Nielsen M.R."/>
            <person name="Sondergaard T.E."/>
            <person name="Sorensen J.L."/>
            <person name="Fitzpatrick D.A."/>
            <person name="Frisvad J.C."/>
            <person name="Nielsen K.L."/>
        </authorList>
    </citation>
    <scope>NUCLEOTIDE SEQUENCE</scope>
    <source>
        <strain evidence="3">IBT 15450</strain>
    </source>
</reference>
<proteinExistence type="predicted"/>
<gene>
    <name evidence="3" type="ORF">N7460_006976</name>
</gene>
<dbReference type="InterPro" id="IPR003615">
    <property type="entry name" value="HNH_nuc"/>
</dbReference>
<feature type="compositionally biased region" description="Polar residues" evidence="1">
    <location>
        <begin position="125"/>
        <end position="138"/>
    </location>
</feature>
<dbReference type="AlphaFoldDB" id="A0AAD6ICI4"/>
<protein>
    <recommendedName>
        <fullName evidence="2">HNH nuclease domain-containing protein</fullName>
    </recommendedName>
</protein>
<sequence length="267" mass="30603">MFLHTVNPGQGVDTRCADNTILLRRDLHKMWDDHKFAIVPKAGKWVVHVLWNSSVVEIQERYHNLELQPLAGVSRHFFLCRFALAVFSNSPFLSQRVPRKLILVDYEGLAEVQVREMAPDEYQRKFSTLSTRANNRSQSPKKRSRSAPRNEVDDGSVLEEPDSEDHDEEEEEDRELPERAGVQAHVGSGDEHQGAVTFYGHRRGRRVRQGSRGLQIGQDLQLFEKWHERDNAAEHSDELADMVNRDPVLLGQCVKVPSVGPEFEKPH</sequence>
<keyword evidence="4" id="KW-1185">Reference proteome</keyword>
<reference evidence="3" key="2">
    <citation type="submission" date="2023-01" db="EMBL/GenBank/DDBJ databases">
        <authorList>
            <person name="Petersen C."/>
        </authorList>
    </citation>
    <scope>NUCLEOTIDE SEQUENCE</scope>
    <source>
        <strain evidence="3">IBT 15450</strain>
    </source>
</reference>
<feature type="domain" description="HNH nuclease" evidence="2">
    <location>
        <begin position="9"/>
        <end position="39"/>
    </location>
</feature>
<evidence type="ECO:0000256" key="1">
    <source>
        <dbReference type="SAM" id="MobiDB-lite"/>
    </source>
</evidence>
<evidence type="ECO:0000259" key="2">
    <source>
        <dbReference type="Pfam" id="PF13391"/>
    </source>
</evidence>